<organism evidence="1">
    <name type="scientific">hydrocarbon metagenome</name>
    <dbReference type="NCBI Taxonomy" id="938273"/>
    <lineage>
        <taxon>unclassified sequences</taxon>
        <taxon>metagenomes</taxon>
        <taxon>ecological metagenomes</taxon>
    </lineage>
</organism>
<dbReference type="AlphaFoldDB" id="A0A0W8FUX7"/>
<reference evidence="1" key="1">
    <citation type="journal article" date="2015" name="Proc. Natl. Acad. Sci. U.S.A.">
        <title>Networks of energetic and metabolic interactions define dynamics in microbial communities.</title>
        <authorList>
            <person name="Embree M."/>
            <person name="Liu J.K."/>
            <person name="Al-Bassam M.M."/>
            <person name="Zengler K."/>
        </authorList>
    </citation>
    <scope>NUCLEOTIDE SEQUENCE</scope>
</reference>
<gene>
    <name evidence="1" type="ORF">ASZ90_005482</name>
</gene>
<sequence length="469" mass="54494">MGLFKFGFEVNSILYNYDINPILTSDDFGMLVMKVEPEADKKDSTYWRNTQTIPASFYEIEAYRRIDSLESIELTFWDRFSLLSDKFYINDNFYLPGVTSLYHFTNVEGHSIDFKTGFQNLLEDRFDGVIELSYGFSDKKLKKDLNLRYLLGEYRTSEVSINMFDKTNILFDESDNYNLFTSTLTSLFGKYDFRDYYSSSGFSFDYSSEVFPILKLNIGLLNRTDKSLIEKSDFSFFYKDKSYPVNMPIHDSKINAVKFGFNFDFRKYIEDGKFRRRLMGNTSRISFGGEGLFSDGSLLNSEMDFQLYSLNINSRVRSFASTYFDLFLDGNISNGAVPVQMMRALPGNIESSGKNNTFRTLRVGEVFGDKIITAFFEYNLGTELWRILNFSLLQDLQINLTAFINGAYLDISEPSRNILTDDFKTFKNPFWESGFTIGHPLIPLRLEFTWKLNHRGDNNFVFGINTFVL</sequence>
<dbReference type="EMBL" id="LNQE01000831">
    <property type="protein sequence ID" value="KUG24701.1"/>
    <property type="molecule type" value="Genomic_DNA"/>
</dbReference>
<dbReference type="Pfam" id="PF18939">
    <property type="entry name" value="DUF5686"/>
    <property type="match status" value="1"/>
</dbReference>
<evidence type="ECO:0008006" key="2">
    <source>
        <dbReference type="Google" id="ProtNLM"/>
    </source>
</evidence>
<dbReference type="InterPro" id="IPR043741">
    <property type="entry name" value="DUF5686"/>
</dbReference>
<name>A0A0W8FUX7_9ZZZZ</name>
<protein>
    <recommendedName>
        <fullName evidence="2">Bacterial surface antigen (D15) domain-containing protein</fullName>
    </recommendedName>
</protein>
<accession>A0A0W8FUX7</accession>
<proteinExistence type="predicted"/>
<evidence type="ECO:0000313" key="1">
    <source>
        <dbReference type="EMBL" id="KUG24701.1"/>
    </source>
</evidence>
<comment type="caution">
    <text evidence="1">The sequence shown here is derived from an EMBL/GenBank/DDBJ whole genome shotgun (WGS) entry which is preliminary data.</text>
</comment>